<dbReference type="AlphaFoldDB" id="A0A494VXV5"/>
<sequence>MTAAGSFTTLMPDSIFGRLRLLLVAVFSVGAFIATMAAWTFSAAAAADAYDRLLLSAATQLSDAIGVEQGRITALPPDSVFETLSQSTGDRFFFAVRAPDGRVLDGYPDLKVASSAPGNEAAVFNTRNFAGASMRTVTIHRLIASPSGNGWCSVVVAQTLDARHRLVVRLMLKIGATILFVGTLGFIASLYAIGRALVPFDRIGDALAERRPQDTAPLVIESPREIQALVGAINEALRRLHDRMNKLQRFAGIAAHQIRTPLSALGAQTELLLTDRTSAARAKRVERLRKHIATLSRLTNQLLGHAMVSYRSERVPHEKVELVSLIHQVLRDAVPESLDRDISIDFAPIEKELYVEGDAISLREALVNLVSNAVLHGAASLLSVRLTAEEKHAAIAVLDDGPGIPAQLWPSVVQPFHAVREEGEGVGLGLAIVADIARAHGGELMFGRDEKGLFSIGFTVPLLPDEGEAA</sequence>
<comment type="subcellular location">
    <subcellularLocation>
        <location evidence="2">Membrane</location>
    </subcellularLocation>
</comment>
<gene>
    <name evidence="14" type="ORF">SAMIE_1007140</name>
</gene>
<evidence type="ECO:0000256" key="5">
    <source>
        <dbReference type="ARBA" id="ARBA00022679"/>
    </source>
</evidence>
<dbReference type="PROSITE" id="PS50885">
    <property type="entry name" value="HAMP"/>
    <property type="match status" value="1"/>
</dbReference>
<dbReference type="SUPFAM" id="SSF47384">
    <property type="entry name" value="Homodimeric domain of signal transducing histidine kinase"/>
    <property type="match status" value="1"/>
</dbReference>
<keyword evidence="10 11" id="KW-0472">Membrane</keyword>
<dbReference type="Gene3D" id="1.10.287.130">
    <property type="match status" value="1"/>
</dbReference>
<protein>
    <recommendedName>
        <fullName evidence="3">histidine kinase</fullName>
        <ecNumber evidence="3">2.7.13.3</ecNumber>
    </recommendedName>
</protein>
<accession>A0A494VXV5</accession>
<evidence type="ECO:0000256" key="11">
    <source>
        <dbReference type="SAM" id="Phobius"/>
    </source>
</evidence>
<keyword evidence="9" id="KW-0902">Two-component regulatory system</keyword>
<dbReference type="InterPro" id="IPR036890">
    <property type="entry name" value="HATPase_C_sf"/>
</dbReference>
<organism evidence="14 15">
    <name type="scientific">Sphingobium amiense</name>
    <dbReference type="NCBI Taxonomy" id="135719"/>
    <lineage>
        <taxon>Bacteria</taxon>
        <taxon>Pseudomonadati</taxon>
        <taxon>Pseudomonadota</taxon>
        <taxon>Alphaproteobacteria</taxon>
        <taxon>Sphingomonadales</taxon>
        <taxon>Sphingomonadaceae</taxon>
        <taxon>Sphingobium</taxon>
    </lineage>
</organism>
<dbReference type="PRINTS" id="PR00344">
    <property type="entry name" value="BCTRLSENSOR"/>
</dbReference>
<dbReference type="PANTHER" id="PTHR45436:SF1">
    <property type="entry name" value="SENSOR PROTEIN QSEC"/>
    <property type="match status" value="1"/>
</dbReference>
<feature type="domain" description="HAMP" evidence="13">
    <location>
        <begin position="194"/>
        <end position="245"/>
    </location>
</feature>
<dbReference type="EMBL" id="AP018664">
    <property type="protein sequence ID" value="BBD97213.1"/>
    <property type="molecule type" value="Genomic_DNA"/>
</dbReference>
<feature type="domain" description="Histidine kinase" evidence="12">
    <location>
        <begin position="253"/>
        <end position="464"/>
    </location>
</feature>
<dbReference type="CDD" id="cd00075">
    <property type="entry name" value="HATPase"/>
    <property type="match status" value="1"/>
</dbReference>
<dbReference type="InterPro" id="IPR013727">
    <property type="entry name" value="2CSK_N"/>
</dbReference>
<proteinExistence type="predicted"/>
<evidence type="ECO:0000256" key="8">
    <source>
        <dbReference type="ARBA" id="ARBA00022989"/>
    </source>
</evidence>
<evidence type="ECO:0000256" key="6">
    <source>
        <dbReference type="ARBA" id="ARBA00022692"/>
    </source>
</evidence>
<evidence type="ECO:0000256" key="9">
    <source>
        <dbReference type="ARBA" id="ARBA00023012"/>
    </source>
</evidence>
<dbReference type="InterPro" id="IPR005467">
    <property type="entry name" value="His_kinase_dom"/>
</dbReference>
<dbReference type="Pfam" id="PF02518">
    <property type="entry name" value="HATPase_c"/>
    <property type="match status" value="1"/>
</dbReference>
<keyword evidence="6 11" id="KW-0812">Transmembrane</keyword>
<evidence type="ECO:0000256" key="1">
    <source>
        <dbReference type="ARBA" id="ARBA00000085"/>
    </source>
</evidence>
<keyword evidence="15" id="KW-1185">Reference proteome</keyword>
<dbReference type="InterPro" id="IPR003660">
    <property type="entry name" value="HAMP_dom"/>
</dbReference>
<dbReference type="GO" id="GO:0000155">
    <property type="term" value="F:phosphorelay sensor kinase activity"/>
    <property type="evidence" value="ECO:0007669"/>
    <property type="project" value="InterPro"/>
</dbReference>
<dbReference type="GO" id="GO:0005886">
    <property type="term" value="C:plasma membrane"/>
    <property type="evidence" value="ECO:0007669"/>
    <property type="project" value="TreeGrafter"/>
</dbReference>
<dbReference type="SUPFAM" id="SSF55874">
    <property type="entry name" value="ATPase domain of HSP90 chaperone/DNA topoisomerase II/histidine kinase"/>
    <property type="match status" value="1"/>
</dbReference>
<evidence type="ECO:0000256" key="2">
    <source>
        <dbReference type="ARBA" id="ARBA00004370"/>
    </source>
</evidence>
<dbReference type="InterPro" id="IPR036097">
    <property type="entry name" value="HisK_dim/P_sf"/>
</dbReference>
<feature type="transmembrane region" description="Helical" evidence="11">
    <location>
        <begin position="20"/>
        <end position="46"/>
    </location>
</feature>
<evidence type="ECO:0000256" key="7">
    <source>
        <dbReference type="ARBA" id="ARBA00022777"/>
    </source>
</evidence>
<keyword evidence="5" id="KW-0808">Transferase</keyword>
<evidence type="ECO:0000259" key="12">
    <source>
        <dbReference type="PROSITE" id="PS50109"/>
    </source>
</evidence>
<dbReference type="InterPro" id="IPR003594">
    <property type="entry name" value="HATPase_dom"/>
</dbReference>
<evidence type="ECO:0000313" key="15">
    <source>
        <dbReference type="Proteomes" id="UP000279959"/>
    </source>
</evidence>
<dbReference type="EC" id="2.7.13.3" evidence="3"/>
<dbReference type="Pfam" id="PF08521">
    <property type="entry name" value="2CSK_N"/>
    <property type="match status" value="1"/>
</dbReference>
<dbReference type="KEGG" id="sami:SAMIE_1007140"/>
<dbReference type="Proteomes" id="UP000279959">
    <property type="component" value="Chromosome"/>
</dbReference>
<dbReference type="Pfam" id="PF00512">
    <property type="entry name" value="HisKA"/>
    <property type="match status" value="1"/>
</dbReference>
<evidence type="ECO:0000256" key="4">
    <source>
        <dbReference type="ARBA" id="ARBA00022553"/>
    </source>
</evidence>
<reference evidence="14 15" key="1">
    <citation type="submission" date="2018-05" db="EMBL/GenBank/DDBJ databases">
        <title>Complete Genome Sequence of the Nonylphenol-Degrading Bacterium Sphingobium amiense DSM 16289T.</title>
        <authorList>
            <person name="Ootsuka M."/>
            <person name="Nishizawa T."/>
            <person name="Ohta H."/>
        </authorList>
    </citation>
    <scope>NUCLEOTIDE SEQUENCE [LARGE SCALE GENOMIC DNA]</scope>
    <source>
        <strain evidence="14 15">DSM 16289</strain>
    </source>
</reference>
<dbReference type="PROSITE" id="PS50109">
    <property type="entry name" value="HIS_KIN"/>
    <property type="match status" value="1"/>
</dbReference>
<keyword evidence="8 11" id="KW-1133">Transmembrane helix</keyword>
<comment type="catalytic activity">
    <reaction evidence="1">
        <text>ATP + protein L-histidine = ADP + protein N-phospho-L-histidine.</text>
        <dbReference type="EC" id="2.7.13.3"/>
    </reaction>
</comment>
<dbReference type="InterPro" id="IPR050428">
    <property type="entry name" value="TCS_sensor_his_kinase"/>
</dbReference>
<dbReference type="SMART" id="SM00388">
    <property type="entry name" value="HisKA"/>
    <property type="match status" value="1"/>
</dbReference>
<dbReference type="CDD" id="cd00082">
    <property type="entry name" value="HisKA"/>
    <property type="match status" value="1"/>
</dbReference>
<dbReference type="Gene3D" id="3.30.565.10">
    <property type="entry name" value="Histidine kinase-like ATPase, C-terminal domain"/>
    <property type="match status" value="1"/>
</dbReference>
<evidence type="ECO:0000313" key="14">
    <source>
        <dbReference type="EMBL" id="BBD97213.1"/>
    </source>
</evidence>
<dbReference type="PANTHER" id="PTHR45436">
    <property type="entry name" value="SENSOR HISTIDINE KINASE YKOH"/>
    <property type="match status" value="1"/>
</dbReference>
<dbReference type="InterPro" id="IPR003661">
    <property type="entry name" value="HisK_dim/P_dom"/>
</dbReference>
<evidence type="ECO:0000256" key="10">
    <source>
        <dbReference type="ARBA" id="ARBA00023136"/>
    </source>
</evidence>
<dbReference type="SMART" id="SM00387">
    <property type="entry name" value="HATPase_c"/>
    <property type="match status" value="1"/>
</dbReference>
<keyword evidence="7 14" id="KW-0418">Kinase</keyword>
<feature type="transmembrane region" description="Helical" evidence="11">
    <location>
        <begin position="170"/>
        <end position="193"/>
    </location>
</feature>
<name>A0A494VXV5_9SPHN</name>
<evidence type="ECO:0000259" key="13">
    <source>
        <dbReference type="PROSITE" id="PS50885"/>
    </source>
</evidence>
<dbReference type="InterPro" id="IPR004358">
    <property type="entry name" value="Sig_transdc_His_kin-like_C"/>
</dbReference>
<evidence type="ECO:0000256" key="3">
    <source>
        <dbReference type="ARBA" id="ARBA00012438"/>
    </source>
</evidence>
<keyword evidence="4" id="KW-0597">Phosphoprotein</keyword>